<dbReference type="InterPro" id="IPR025403">
    <property type="entry name" value="TgpA-like_C"/>
</dbReference>
<feature type="transmembrane region" description="Helical" evidence="1">
    <location>
        <begin position="146"/>
        <end position="167"/>
    </location>
</feature>
<dbReference type="AlphaFoldDB" id="A0A0X1KK20"/>
<keyword evidence="1" id="KW-0812">Transmembrane</keyword>
<organism evidence="3 4">
    <name type="scientific">Thermococcus guaymasensis DSM 11113</name>
    <dbReference type="NCBI Taxonomy" id="1432656"/>
    <lineage>
        <taxon>Archaea</taxon>
        <taxon>Methanobacteriati</taxon>
        <taxon>Methanobacteriota</taxon>
        <taxon>Thermococci</taxon>
        <taxon>Thermococcales</taxon>
        <taxon>Thermococcaceae</taxon>
        <taxon>Thermococcus</taxon>
    </lineage>
</organism>
<keyword evidence="4" id="KW-1185">Reference proteome</keyword>
<dbReference type="STRING" id="1432656.X802_04915"/>
<dbReference type="Proteomes" id="UP000062043">
    <property type="component" value="Chromosome"/>
</dbReference>
<feature type="transmembrane region" description="Helical" evidence="1">
    <location>
        <begin position="39"/>
        <end position="64"/>
    </location>
</feature>
<evidence type="ECO:0000313" key="3">
    <source>
        <dbReference type="EMBL" id="AJC71585.1"/>
    </source>
</evidence>
<sequence length="283" mass="32262">MSIRVKSLLLLVLLFLLMTLLMGYSVKTEELKRTSASSIGSSIGILLSAATIVSVLALLFIFLSWRDISSKRESKLSSSISWIAIFIGLLGYYFVFFVMGQKKTPLPSNSSFNATTNHASVSGPALPKYNVTSTNATSTVFSSPVYILYATIIVFVVVVAYFAVAYYRDALKKRKLREMRRRAELFDRKVGELGLDMFSDPREAVVGIYKNAVLWLEVLGVPYKESWTHWEHARRVRFRKEAFTELTRLFEKAKYAPEKVTWEDAERALSLYREIRRGMDENT</sequence>
<dbReference type="PATRIC" id="fig|1432656.3.peg.954"/>
<feature type="domain" description="Protein-glutamine gamma-glutamyltransferase-like C-terminal" evidence="2">
    <location>
        <begin position="209"/>
        <end position="273"/>
    </location>
</feature>
<evidence type="ECO:0000259" key="2">
    <source>
        <dbReference type="Pfam" id="PF13559"/>
    </source>
</evidence>
<dbReference type="KEGG" id="tgy:X802_04915"/>
<evidence type="ECO:0000313" key="4">
    <source>
        <dbReference type="Proteomes" id="UP000062043"/>
    </source>
</evidence>
<dbReference type="Pfam" id="PF13559">
    <property type="entry name" value="DUF4129"/>
    <property type="match status" value="1"/>
</dbReference>
<protein>
    <recommendedName>
        <fullName evidence="2">Protein-glutamine gamma-glutamyltransferase-like C-terminal domain-containing protein</fullName>
    </recommendedName>
</protein>
<keyword evidence="1" id="KW-1133">Transmembrane helix</keyword>
<accession>A0A0X1KK20</accession>
<dbReference type="EMBL" id="CP007140">
    <property type="protein sequence ID" value="AJC71585.1"/>
    <property type="molecule type" value="Genomic_DNA"/>
</dbReference>
<proteinExistence type="predicted"/>
<gene>
    <name evidence="3" type="ORF">X802_04915</name>
</gene>
<reference evidence="3 4" key="1">
    <citation type="submission" date="2014-01" db="EMBL/GenBank/DDBJ databases">
        <title>Genome sequencing of Thermococcus guaymasensis.</title>
        <authorList>
            <person name="Zhang X."/>
            <person name="Alvare G."/>
            <person name="Fristensky B."/>
            <person name="Chen L."/>
            <person name="Suen T."/>
            <person name="Chen Q."/>
            <person name="Ma K."/>
        </authorList>
    </citation>
    <scope>NUCLEOTIDE SEQUENCE [LARGE SCALE GENOMIC DNA]</scope>
    <source>
        <strain evidence="3 4">DSM 11113</strain>
    </source>
</reference>
<keyword evidence="1" id="KW-0472">Membrane</keyword>
<feature type="transmembrane region" description="Helical" evidence="1">
    <location>
        <begin position="76"/>
        <end position="99"/>
    </location>
</feature>
<evidence type="ECO:0000256" key="1">
    <source>
        <dbReference type="SAM" id="Phobius"/>
    </source>
</evidence>
<name>A0A0X1KK20_9EURY</name>
<dbReference type="OrthoDB" id="99436at2157"/>